<reference evidence="1" key="1">
    <citation type="submission" date="2021-02" db="EMBL/GenBank/DDBJ databases">
        <title>First Annotated Genome of the Yellow-green Alga Tribonema minus.</title>
        <authorList>
            <person name="Mahan K.M."/>
        </authorList>
    </citation>
    <scope>NUCLEOTIDE SEQUENCE</scope>
    <source>
        <strain evidence="1">UTEX B ZZ1240</strain>
    </source>
</reference>
<accession>A0A836CAL7</accession>
<evidence type="ECO:0000313" key="2">
    <source>
        <dbReference type="Proteomes" id="UP000664859"/>
    </source>
</evidence>
<name>A0A836CAL7_9STRA</name>
<dbReference type="Proteomes" id="UP000664859">
    <property type="component" value="Unassembled WGS sequence"/>
</dbReference>
<evidence type="ECO:0000313" key="1">
    <source>
        <dbReference type="EMBL" id="KAG5178043.1"/>
    </source>
</evidence>
<dbReference type="EMBL" id="JAFCMP010000518">
    <property type="protein sequence ID" value="KAG5178043.1"/>
    <property type="molecule type" value="Genomic_DNA"/>
</dbReference>
<protein>
    <submittedName>
        <fullName evidence="1">Uncharacterized protein</fullName>
    </submittedName>
</protein>
<proteinExistence type="predicted"/>
<sequence length="73" mass="8475">MASDYVSRAPKDILPLDHYDWNLTSADDDGLRDMMQALLQQIWSREWKLVIDPRLNNLEPECAKMPYKKGIGP</sequence>
<gene>
    <name evidence="1" type="ORF">JKP88DRAFT_281345</name>
</gene>
<keyword evidence="2" id="KW-1185">Reference proteome</keyword>
<organism evidence="1 2">
    <name type="scientific">Tribonema minus</name>
    <dbReference type="NCBI Taxonomy" id="303371"/>
    <lineage>
        <taxon>Eukaryota</taxon>
        <taxon>Sar</taxon>
        <taxon>Stramenopiles</taxon>
        <taxon>Ochrophyta</taxon>
        <taxon>PX clade</taxon>
        <taxon>Xanthophyceae</taxon>
        <taxon>Tribonematales</taxon>
        <taxon>Tribonemataceae</taxon>
        <taxon>Tribonema</taxon>
    </lineage>
</organism>
<comment type="caution">
    <text evidence="1">The sequence shown here is derived from an EMBL/GenBank/DDBJ whole genome shotgun (WGS) entry which is preliminary data.</text>
</comment>
<dbReference type="AlphaFoldDB" id="A0A836CAL7"/>